<evidence type="ECO:0000313" key="3">
    <source>
        <dbReference type="Proteomes" id="UP000075230"/>
    </source>
</evidence>
<accession>A0A146FU16</accession>
<dbReference type="AlphaFoldDB" id="A0A146FU16"/>
<organism evidence="2 3">
    <name type="scientific">Aspergillus kawachii</name>
    <name type="common">White koji mold</name>
    <name type="synonym">Aspergillus awamori var. kawachi</name>
    <dbReference type="NCBI Taxonomy" id="1069201"/>
    <lineage>
        <taxon>Eukaryota</taxon>
        <taxon>Fungi</taxon>
        <taxon>Dikarya</taxon>
        <taxon>Ascomycota</taxon>
        <taxon>Pezizomycotina</taxon>
        <taxon>Eurotiomycetes</taxon>
        <taxon>Eurotiomycetidae</taxon>
        <taxon>Eurotiales</taxon>
        <taxon>Aspergillaceae</taxon>
        <taxon>Aspergillus</taxon>
        <taxon>Aspergillus subgen. Circumdati</taxon>
    </lineage>
</organism>
<feature type="domain" description="F-box" evidence="1">
    <location>
        <begin position="3"/>
        <end position="48"/>
    </location>
</feature>
<dbReference type="Proteomes" id="UP000075230">
    <property type="component" value="Unassembled WGS sequence"/>
</dbReference>
<name>A0A146FU16_ASPKA</name>
<dbReference type="EMBL" id="BCWF01000028">
    <property type="protein sequence ID" value="GAT29260.1"/>
    <property type="molecule type" value="Genomic_DNA"/>
</dbReference>
<evidence type="ECO:0000259" key="1">
    <source>
        <dbReference type="PROSITE" id="PS50181"/>
    </source>
</evidence>
<comment type="caution">
    <text evidence="2">The sequence shown here is derived from an EMBL/GenBank/DDBJ whole genome shotgun (WGS) entry which is preliminary data.</text>
</comment>
<gene>
    <name evidence="2" type="ORF">RIB2604_02901300</name>
</gene>
<reference evidence="2 3" key="1">
    <citation type="journal article" date="2016" name="DNA Res.">
        <title>Genome sequence of Aspergillus luchuensis NBRC 4314.</title>
        <authorList>
            <person name="Yamada O."/>
            <person name="Machida M."/>
            <person name="Hosoyama A."/>
            <person name="Goto M."/>
            <person name="Takahashi T."/>
            <person name="Futagami T."/>
            <person name="Yamagata Y."/>
            <person name="Takeuchi M."/>
            <person name="Kobayashi T."/>
            <person name="Koike H."/>
            <person name="Abe K."/>
            <person name="Asai K."/>
            <person name="Arita M."/>
            <person name="Fujita N."/>
            <person name="Fukuda K."/>
            <person name="Higa K."/>
            <person name="Horikawa H."/>
            <person name="Ishikawa T."/>
            <person name="Jinno K."/>
            <person name="Kato Y."/>
            <person name="Kirimura K."/>
            <person name="Mizutani O."/>
            <person name="Nakasone K."/>
            <person name="Sano M."/>
            <person name="Shiraishi Y."/>
            <person name="Tsukahara M."/>
            <person name="Gomi K."/>
        </authorList>
    </citation>
    <scope>NUCLEOTIDE SEQUENCE [LARGE SCALE GENOMIC DNA]</scope>
    <source>
        <strain evidence="2 3">RIB 2604</strain>
    </source>
</reference>
<proteinExistence type="predicted"/>
<dbReference type="VEuPathDB" id="FungiDB:ASPFODRAFT_43671"/>
<sequence>MASVTLESLPVELIEEIVAWLDFHDHCALRLTGRTISVKSSNAAFRNYFLSKKVEIAEASLEHFVGVTQPGRFGLWVQHLTLYATPSQSYVDDEDTGELLPINPRIIELLAQGFANIYNNSPHDEPLSITLKVLGDSYLGALTDRVFQVTMSALRSSGLPIRSLDAFADGYSHTYGGRCSFPFGEIPEAVFGGSTADLTRLAAAFQPCKKIGLSLAHHIHKIDFLRTQEHSSRPEYDFELPPSYEEARENTRSLARLLNLCPTLEELHLAWEYDDFEETAGVREELYFFDRVVESCQFQGLKKCALYDIRMSEATLMTFFRQRTRLVHLDLELIHIDGHSDGLFRLLSTAMPELNYLRLQYLYSSSGTIYFPHEPRDNLVRFPLSRSAQRLIRRGVDARRPVITKIR</sequence>
<evidence type="ECO:0000313" key="2">
    <source>
        <dbReference type="EMBL" id="GAT29260.1"/>
    </source>
</evidence>
<protein>
    <recommendedName>
        <fullName evidence="1">F-box domain-containing protein</fullName>
    </recommendedName>
</protein>
<dbReference type="PROSITE" id="PS50181">
    <property type="entry name" value="FBOX"/>
    <property type="match status" value="1"/>
</dbReference>
<dbReference type="InterPro" id="IPR001810">
    <property type="entry name" value="F-box_dom"/>
</dbReference>
<reference evidence="3" key="2">
    <citation type="submission" date="2016-02" db="EMBL/GenBank/DDBJ databases">
        <title>Genome sequencing of Aspergillus luchuensis NBRC 4314.</title>
        <authorList>
            <person name="Yamada O."/>
        </authorList>
    </citation>
    <scope>NUCLEOTIDE SEQUENCE [LARGE SCALE GENOMIC DNA]</scope>
    <source>
        <strain evidence="3">RIB 2604</strain>
    </source>
</reference>